<dbReference type="STRING" id="391625.PPSIR1_30310"/>
<accession>A6FZ41</accession>
<protein>
    <submittedName>
        <fullName evidence="1">Uncharacterized protein</fullName>
    </submittedName>
</protein>
<keyword evidence="2" id="KW-1185">Reference proteome</keyword>
<sequence>MLTPALTLDIGELRYAHVGRLELRRGLLPIVDRLVCTLPAGTTFEAEPGDPVSLELDGGEGSSAVFSGTLSAVRRGLRSLTVTAHGPALQLARTRPAASLEKVTLSEILERLCEEAEVEVEIEGGDAQTALFVCEGRSTALDLIGRVCAAGGLQAGFDGEGTLVVGEHGPAGEHALRYGRELVDLAHTSRHADPNEAYVAGEGGGAPDSGESLWVAADFAAGGGSPAGAGVRWRAEPLARTVDDARSAAASWTGRMRRRAAPVRMRCWLLPQIDPGARVELHDAPEHASLAECRVRQVVHRLRPGAGAGRATQSELWASAETGGLSDFAGALGAAIGGLP</sequence>
<proteinExistence type="predicted"/>
<evidence type="ECO:0000313" key="1">
    <source>
        <dbReference type="EMBL" id="EDM81196.1"/>
    </source>
</evidence>
<dbReference type="RefSeq" id="WP_006969740.1">
    <property type="nucleotide sequence ID" value="NZ_ABCS01000005.1"/>
</dbReference>
<dbReference type="EMBL" id="ABCS01000005">
    <property type="protein sequence ID" value="EDM81196.1"/>
    <property type="molecule type" value="Genomic_DNA"/>
</dbReference>
<dbReference type="SUPFAM" id="SSF69279">
    <property type="entry name" value="Phage tail proteins"/>
    <property type="match status" value="1"/>
</dbReference>
<dbReference type="AlphaFoldDB" id="A6FZ41"/>
<name>A6FZ41_9BACT</name>
<comment type="caution">
    <text evidence="1">The sequence shown here is derived from an EMBL/GenBank/DDBJ whole genome shotgun (WGS) entry which is preliminary data.</text>
</comment>
<dbReference type="Proteomes" id="UP000005801">
    <property type="component" value="Unassembled WGS sequence"/>
</dbReference>
<evidence type="ECO:0000313" key="2">
    <source>
        <dbReference type="Proteomes" id="UP000005801"/>
    </source>
</evidence>
<gene>
    <name evidence="1" type="ORF">PPSIR1_30310</name>
</gene>
<organism evidence="1 2">
    <name type="scientific">Plesiocystis pacifica SIR-1</name>
    <dbReference type="NCBI Taxonomy" id="391625"/>
    <lineage>
        <taxon>Bacteria</taxon>
        <taxon>Pseudomonadati</taxon>
        <taxon>Myxococcota</taxon>
        <taxon>Polyangia</taxon>
        <taxon>Nannocystales</taxon>
        <taxon>Nannocystaceae</taxon>
        <taxon>Plesiocystis</taxon>
    </lineage>
</organism>
<reference evidence="1 2" key="1">
    <citation type="submission" date="2007-06" db="EMBL/GenBank/DDBJ databases">
        <authorList>
            <person name="Shimkets L."/>
            <person name="Ferriera S."/>
            <person name="Johnson J."/>
            <person name="Kravitz S."/>
            <person name="Beeson K."/>
            <person name="Sutton G."/>
            <person name="Rogers Y.-H."/>
            <person name="Friedman R."/>
            <person name="Frazier M."/>
            <person name="Venter J.C."/>
        </authorList>
    </citation>
    <scope>NUCLEOTIDE SEQUENCE [LARGE SCALE GENOMIC DNA]</scope>
    <source>
        <strain evidence="1 2">SIR-1</strain>
    </source>
</reference>
<dbReference type="Gene3D" id="3.55.50.10">
    <property type="entry name" value="Baseplate protein-like domains"/>
    <property type="match status" value="1"/>
</dbReference>